<dbReference type="EMBL" id="MGAL01000043">
    <property type="protein sequence ID" value="OGK46381.1"/>
    <property type="molecule type" value="Genomic_DNA"/>
</dbReference>
<dbReference type="GO" id="GO:0016757">
    <property type="term" value="F:glycosyltransferase activity"/>
    <property type="evidence" value="ECO:0007669"/>
    <property type="project" value="UniProtKB-KW"/>
</dbReference>
<keyword evidence="3" id="KW-0808">Transferase</keyword>
<feature type="transmembrane region" description="Helical" evidence="4">
    <location>
        <begin position="254"/>
        <end position="275"/>
    </location>
</feature>
<comment type="similarity">
    <text evidence="1">Belongs to the glycosyltransferase 2 family.</text>
</comment>
<evidence type="ECO:0000256" key="4">
    <source>
        <dbReference type="SAM" id="Phobius"/>
    </source>
</evidence>
<dbReference type="STRING" id="1802061.A3A93_03345"/>
<dbReference type="CDD" id="cd04186">
    <property type="entry name" value="GT_2_like_c"/>
    <property type="match status" value="1"/>
</dbReference>
<organism evidence="6 7">
    <name type="scientific">Candidatus Roizmanbacteria bacterium RIFCSPLOWO2_01_FULL_38_12</name>
    <dbReference type="NCBI Taxonomy" id="1802061"/>
    <lineage>
        <taxon>Bacteria</taxon>
        <taxon>Candidatus Roizmaniibacteriota</taxon>
    </lineage>
</organism>
<dbReference type="InterPro" id="IPR029044">
    <property type="entry name" value="Nucleotide-diphossugar_trans"/>
</dbReference>
<feature type="domain" description="Glycosyltransferase 2-like" evidence="5">
    <location>
        <begin position="8"/>
        <end position="181"/>
    </location>
</feature>
<dbReference type="InterPro" id="IPR001173">
    <property type="entry name" value="Glyco_trans_2-like"/>
</dbReference>
<dbReference type="PANTHER" id="PTHR43179:SF12">
    <property type="entry name" value="GALACTOFURANOSYLTRANSFERASE GLFT2"/>
    <property type="match status" value="1"/>
</dbReference>
<sequence length="336" mass="39464">MKTKKEISLIVLNYNGRAHLEEYFTSVYKQSLVPDEIIMMDNMSTDGSIEFVKQKFPNVIIVSENRFNLGTARASNVGFAHSTRDLVIFQSNDLRLDKKCIESLVKEINKNNKIGIVTSVLVRYKPDSKGNWIVDNAGGIVDKYGFGMQKYPNELFSGIPQREEVFFSYGCSFIIKRSLFKQVNGFDERMFNLNEDFDLSWRVRQLGYKIIYTKKSFAYHKGSATLNFREKPLKRYWAERNSIRMFLKNVSTRHLLKIIPMYVILLFGEMAFFLYRGKFLMFWADCKAVLWNLRYIAETLQLRNKIQKSVKKNNIEKMINNTSFKFMLFKVIKDTI</sequence>
<evidence type="ECO:0000256" key="1">
    <source>
        <dbReference type="ARBA" id="ARBA00006739"/>
    </source>
</evidence>
<reference evidence="6 7" key="1">
    <citation type="journal article" date="2016" name="Nat. Commun.">
        <title>Thousands of microbial genomes shed light on interconnected biogeochemical processes in an aquifer system.</title>
        <authorList>
            <person name="Anantharaman K."/>
            <person name="Brown C.T."/>
            <person name="Hug L.A."/>
            <person name="Sharon I."/>
            <person name="Castelle C.J."/>
            <person name="Probst A.J."/>
            <person name="Thomas B.C."/>
            <person name="Singh A."/>
            <person name="Wilkins M.J."/>
            <person name="Karaoz U."/>
            <person name="Brodie E.L."/>
            <person name="Williams K.H."/>
            <person name="Hubbard S.S."/>
            <person name="Banfield J.F."/>
        </authorList>
    </citation>
    <scope>NUCLEOTIDE SEQUENCE [LARGE SCALE GENOMIC DNA]</scope>
</reference>
<evidence type="ECO:0000256" key="3">
    <source>
        <dbReference type="ARBA" id="ARBA00022679"/>
    </source>
</evidence>
<proteinExistence type="inferred from homology"/>
<comment type="caution">
    <text evidence="6">The sequence shown here is derived from an EMBL/GenBank/DDBJ whole genome shotgun (WGS) entry which is preliminary data.</text>
</comment>
<dbReference type="PANTHER" id="PTHR43179">
    <property type="entry name" value="RHAMNOSYLTRANSFERASE WBBL"/>
    <property type="match status" value="1"/>
</dbReference>
<evidence type="ECO:0000256" key="2">
    <source>
        <dbReference type="ARBA" id="ARBA00022676"/>
    </source>
</evidence>
<keyword evidence="4" id="KW-0812">Transmembrane</keyword>
<dbReference type="Gene3D" id="3.90.550.10">
    <property type="entry name" value="Spore Coat Polysaccharide Biosynthesis Protein SpsA, Chain A"/>
    <property type="match status" value="1"/>
</dbReference>
<evidence type="ECO:0000313" key="7">
    <source>
        <dbReference type="Proteomes" id="UP000177141"/>
    </source>
</evidence>
<keyword evidence="2" id="KW-0328">Glycosyltransferase</keyword>
<keyword evidence="4" id="KW-0472">Membrane</keyword>
<keyword evidence="4" id="KW-1133">Transmembrane helix</keyword>
<dbReference type="SUPFAM" id="SSF53448">
    <property type="entry name" value="Nucleotide-diphospho-sugar transferases"/>
    <property type="match status" value="1"/>
</dbReference>
<name>A0A1F7ISN1_9BACT</name>
<dbReference type="Proteomes" id="UP000177141">
    <property type="component" value="Unassembled WGS sequence"/>
</dbReference>
<dbReference type="AlphaFoldDB" id="A0A1F7ISN1"/>
<protein>
    <recommendedName>
        <fullName evidence="5">Glycosyltransferase 2-like domain-containing protein</fullName>
    </recommendedName>
</protein>
<evidence type="ECO:0000259" key="5">
    <source>
        <dbReference type="Pfam" id="PF00535"/>
    </source>
</evidence>
<gene>
    <name evidence="6" type="ORF">A3A93_03345</name>
</gene>
<dbReference type="Pfam" id="PF00535">
    <property type="entry name" value="Glycos_transf_2"/>
    <property type="match status" value="1"/>
</dbReference>
<evidence type="ECO:0000313" key="6">
    <source>
        <dbReference type="EMBL" id="OGK46381.1"/>
    </source>
</evidence>
<accession>A0A1F7ISN1</accession>